<dbReference type="PANTHER" id="PTHR43800">
    <property type="entry name" value="PEPTIDYL-LYSINE N-ACETYLTRANSFERASE YJAB"/>
    <property type="match status" value="1"/>
</dbReference>
<dbReference type="PANTHER" id="PTHR43800:SF1">
    <property type="entry name" value="PEPTIDYL-LYSINE N-ACETYLTRANSFERASE YJAB"/>
    <property type="match status" value="1"/>
</dbReference>
<evidence type="ECO:0000256" key="1">
    <source>
        <dbReference type="ARBA" id="ARBA00022679"/>
    </source>
</evidence>
<sequence>MKQHPAIIAEYDLLVEIWAKSVKKTHDFLLEKDFERIKNELPTYFPYVDLNVWTDGEKTIGFSGVDGNKLEMLFLDPDFIGRGYGRQIITYLLEEKGIQYVDVNEQNQSAKLFYQVMGFEEYDRSEIDDAGREYPILHLKRRTR</sequence>
<keyword evidence="1" id="KW-0808">Transferase</keyword>
<dbReference type="Pfam" id="PF13508">
    <property type="entry name" value="Acetyltransf_7"/>
    <property type="match status" value="1"/>
</dbReference>
<feature type="domain" description="N-acetyltransferase" evidence="3">
    <location>
        <begin position="1"/>
        <end position="143"/>
    </location>
</feature>
<dbReference type="GO" id="GO:0016747">
    <property type="term" value="F:acyltransferase activity, transferring groups other than amino-acyl groups"/>
    <property type="evidence" value="ECO:0007669"/>
    <property type="project" value="InterPro"/>
</dbReference>
<proteinExistence type="predicted"/>
<evidence type="ECO:0000256" key="2">
    <source>
        <dbReference type="ARBA" id="ARBA00023315"/>
    </source>
</evidence>
<dbReference type="RefSeq" id="WP_010763812.1">
    <property type="nucleotide sequence ID" value="NZ_ASWB01000005.1"/>
</dbReference>
<dbReference type="Proteomes" id="UP000014157">
    <property type="component" value="Unassembled WGS sequence"/>
</dbReference>
<keyword evidence="7" id="KW-1185">Reference proteome</keyword>
<evidence type="ECO:0000259" key="3">
    <source>
        <dbReference type="PROSITE" id="PS51186"/>
    </source>
</evidence>
<dbReference type="PATRIC" id="fig|1158609.3.peg.374"/>
<dbReference type="InterPro" id="IPR016181">
    <property type="entry name" value="Acyl_CoA_acyltransferase"/>
</dbReference>
<protein>
    <recommendedName>
        <fullName evidence="3">N-acetyltransferase domain-containing protein</fullName>
    </recommendedName>
</protein>
<dbReference type="HOGENOM" id="CLU_013985_21_0_9"/>
<accession>R2RFE2</accession>
<reference evidence="4 6" key="1">
    <citation type="submission" date="2013-02" db="EMBL/GenBank/DDBJ databases">
        <title>The Genome Sequence of Enterococcus moraviensis BAA-383.</title>
        <authorList>
            <consortium name="The Broad Institute Genome Sequencing Platform"/>
            <consortium name="The Broad Institute Genome Sequencing Center for Infectious Disease"/>
            <person name="Earl A.M."/>
            <person name="Gilmore M.S."/>
            <person name="Lebreton F."/>
            <person name="Walker B."/>
            <person name="Young S.K."/>
            <person name="Zeng Q."/>
            <person name="Gargeya S."/>
            <person name="Fitzgerald M."/>
            <person name="Haas B."/>
            <person name="Abouelleil A."/>
            <person name="Alvarado L."/>
            <person name="Arachchi H.M."/>
            <person name="Berlin A.M."/>
            <person name="Chapman S.B."/>
            <person name="Dewar J."/>
            <person name="Goldberg J."/>
            <person name="Griggs A."/>
            <person name="Gujja S."/>
            <person name="Hansen M."/>
            <person name="Howarth C."/>
            <person name="Imamovic A."/>
            <person name="Larimer J."/>
            <person name="McCowan C."/>
            <person name="Murphy C."/>
            <person name="Neiman D."/>
            <person name="Pearson M."/>
            <person name="Priest M."/>
            <person name="Roberts A."/>
            <person name="Saif S."/>
            <person name="Shea T."/>
            <person name="Sisk P."/>
            <person name="Sykes S."/>
            <person name="Wortman J."/>
            <person name="Nusbaum C."/>
            <person name="Birren B."/>
        </authorList>
    </citation>
    <scope>NUCLEOTIDE SEQUENCE [LARGE SCALE GENOMIC DNA]</scope>
    <source>
        <strain evidence="4 6">ATCC BAA-383</strain>
    </source>
</reference>
<dbReference type="Gene3D" id="3.40.630.30">
    <property type="match status" value="1"/>
</dbReference>
<dbReference type="EMBL" id="AJAS01000003">
    <property type="protein sequence ID" value="EOI06356.1"/>
    <property type="molecule type" value="Genomic_DNA"/>
</dbReference>
<reference evidence="5 7" key="2">
    <citation type="submission" date="2013-03" db="EMBL/GenBank/DDBJ databases">
        <title>The Genome Sequence of Enterococcus moraviensis BAA-383 (PacBio/Illumina hybrid assembly).</title>
        <authorList>
            <consortium name="The Broad Institute Genomics Platform"/>
            <consortium name="The Broad Institute Genome Sequencing Center for Infectious Disease"/>
            <person name="Earl A."/>
            <person name="Russ C."/>
            <person name="Gilmore M."/>
            <person name="Surin D."/>
            <person name="Walker B."/>
            <person name="Young S."/>
            <person name="Zeng Q."/>
            <person name="Gargeya S."/>
            <person name="Fitzgerald M."/>
            <person name="Haas B."/>
            <person name="Abouelleil A."/>
            <person name="Allen A.W."/>
            <person name="Alvarado L."/>
            <person name="Arachchi H.M."/>
            <person name="Berlin A.M."/>
            <person name="Chapman S.B."/>
            <person name="Gainer-Dewar J."/>
            <person name="Goldberg J."/>
            <person name="Griggs A."/>
            <person name="Gujja S."/>
            <person name="Hansen M."/>
            <person name="Howarth C."/>
            <person name="Imamovic A."/>
            <person name="Ireland A."/>
            <person name="Larimer J."/>
            <person name="McCowan C."/>
            <person name="Murphy C."/>
            <person name="Pearson M."/>
            <person name="Poon T.W."/>
            <person name="Priest M."/>
            <person name="Roberts A."/>
            <person name="Saif S."/>
            <person name="Shea T."/>
            <person name="Sisk P."/>
            <person name="Sykes S."/>
            <person name="Wortman J."/>
            <person name="Nusbaum C."/>
            <person name="Birren B."/>
        </authorList>
    </citation>
    <scope>NUCLEOTIDE SEQUENCE [LARGE SCALE GENOMIC DNA]</scope>
    <source>
        <strain evidence="5 7">ATCC BAA-383</strain>
    </source>
</reference>
<dbReference type="AlphaFoldDB" id="R2RFE2"/>
<dbReference type="eggNOG" id="COG0456">
    <property type="taxonomic scope" value="Bacteria"/>
</dbReference>
<evidence type="ECO:0000313" key="6">
    <source>
        <dbReference type="Proteomes" id="UP000013781"/>
    </source>
</evidence>
<evidence type="ECO:0000313" key="4">
    <source>
        <dbReference type="EMBL" id="EOI06356.1"/>
    </source>
</evidence>
<dbReference type="PROSITE" id="PS51186">
    <property type="entry name" value="GNAT"/>
    <property type="match status" value="1"/>
</dbReference>
<keyword evidence="2" id="KW-0012">Acyltransferase</keyword>
<name>R2RFE2_9ENTE</name>
<dbReference type="InterPro" id="IPR000182">
    <property type="entry name" value="GNAT_dom"/>
</dbReference>
<dbReference type="Proteomes" id="UP000013781">
    <property type="component" value="Unassembled WGS sequence"/>
</dbReference>
<dbReference type="STRING" id="155617.RV09_GL003062"/>
<comment type="caution">
    <text evidence="4">The sequence shown here is derived from an EMBL/GenBank/DDBJ whole genome shotgun (WGS) entry which is preliminary data.</text>
</comment>
<evidence type="ECO:0000313" key="5">
    <source>
        <dbReference type="EMBL" id="EOT63716.1"/>
    </source>
</evidence>
<gene>
    <name evidence="5" type="ORF">I586_03149</name>
    <name evidence="4" type="ORF">UAY_00407</name>
</gene>
<dbReference type="EMBL" id="ASWB01000005">
    <property type="protein sequence ID" value="EOT63716.1"/>
    <property type="molecule type" value="Genomic_DNA"/>
</dbReference>
<evidence type="ECO:0000313" key="7">
    <source>
        <dbReference type="Proteomes" id="UP000014157"/>
    </source>
</evidence>
<dbReference type="SUPFAM" id="SSF55729">
    <property type="entry name" value="Acyl-CoA N-acyltransferases (Nat)"/>
    <property type="match status" value="1"/>
</dbReference>
<dbReference type="CDD" id="cd04301">
    <property type="entry name" value="NAT_SF"/>
    <property type="match status" value="1"/>
</dbReference>
<organism evidence="4 6">
    <name type="scientific">Enterococcus moraviensis ATCC BAA-383</name>
    <dbReference type="NCBI Taxonomy" id="1158609"/>
    <lineage>
        <taxon>Bacteria</taxon>
        <taxon>Bacillati</taxon>
        <taxon>Bacillota</taxon>
        <taxon>Bacilli</taxon>
        <taxon>Lactobacillales</taxon>
        <taxon>Enterococcaceae</taxon>
        <taxon>Enterococcus</taxon>
    </lineage>
</organism>
<dbReference type="OrthoDB" id="9789605at2"/>